<sequence>MHSDHAPNPAAPTSSPGPRTLRVAAVQASPLPIGGDLEAFRRDVARVVAEHSPDLIVYPELHLFGADDPDLEVQNGRLRAGAVDLDEYAPRLGAIAREHGVWLLPGSVVERSEAEPGNHHDPYNTAPLFSPAGELRAQYRKVFPWRPTEPYAPGDHFVVADLDGLARVGISICFDAWWPEVTRHLAWLGAEVVLNVVKTTTPDRAQEVVLAQANAIVNQNFTVSVNTAGPIGRGRSIVTDPEGVPLASADEAPTTLVVDLDLDAVARVRRDGTAGSVVPWQQFQPGDARIPLPLYDGDLDPARWHPGQPLQ</sequence>
<evidence type="ECO:0000313" key="4">
    <source>
        <dbReference type="Proteomes" id="UP001597492"/>
    </source>
</evidence>
<proteinExistence type="predicted"/>
<name>A0ABW5UWY6_9MICO</name>
<dbReference type="Pfam" id="PF00795">
    <property type="entry name" value="CN_hydrolase"/>
    <property type="match status" value="1"/>
</dbReference>
<dbReference type="InterPro" id="IPR003010">
    <property type="entry name" value="C-N_Hydrolase"/>
</dbReference>
<dbReference type="CDD" id="cd07197">
    <property type="entry name" value="nitrilase"/>
    <property type="match status" value="1"/>
</dbReference>
<dbReference type="RefSeq" id="WP_019619317.1">
    <property type="nucleotide sequence ID" value="NZ_JBHUNE010000005.1"/>
</dbReference>
<evidence type="ECO:0000256" key="1">
    <source>
        <dbReference type="ARBA" id="ARBA00022801"/>
    </source>
</evidence>
<reference evidence="4" key="1">
    <citation type="journal article" date="2019" name="Int. J. Syst. Evol. Microbiol.">
        <title>The Global Catalogue of Microorganisms (GCM) 10K type strain sequencing project: providing services to taxonomists for standard genome sequencing and annotation.</title>
        <authorList>
            <consortium name="The Broad Institute Genomics Platform"/>
            <consortium name="The Broad Institute Genome Sequencing Center for Infectious Disease"/>
            <person name="Wu L."/>
            <person name="Ma J."/>
        </authorList>
    </citation>
    <scope>NUCLEOTIDE SEQUENCE [LARGE SCALE GENOMIC DNA]</scope>
    <source>
        <strain evidence="4">TISTR 1514</strain>
    </source>
</reference>
<dbReference type="InterPro" id="IPR036526">
    <property type="entry name" value="C-N_Hydrolase_sf"/>
</dbReference>
<dbReference type="SUPFAM" id="SSF56317">
    <property type="entry name" value="Carbon-nitrogen hydrolase"/>
    <property type="match status" value="1"/>
</dbReference>
<gene>
    <name evidence="3" type="ORF">ACFSW7_06060</name>
</gene>
<dbReference type="PANTHER" id="PTHR43674:SF16">
    <property type="entry name" value="CARBON-NITROGEN FAMILY, PUTATIVE (AFU_ORTHOLOGUE AFUA_5G02350)-RELATED"/>
    <property type="match status" value="1"/>
</dbReference>
<comment type="caution">
    <text evidence="3">The sequence shown here is derived from an EMBL/GenBank/DDBJ whole genome shotgun (WGS) entry which is preliminary data.</text>
</comment>
<dbReference type="InterPro" id="IPR050345">
    <property type="entry name" value="Aliph_Amidase/BUP"/>
</dbReference>
<keyword evidence="1 3" id="KW-0378">Hydrolase</keyword>
<evidence type="ECO:0000259" key="2">
    <source>
        <dbReference type="PROSITE" id="PS50263"/>
    </source>
</evidence>
<keyword evidence="4" id="KW-1185">Reference proteome</keyword>
<dbReference type="GO" id="GO:0016787">
    <property type="term" value="F:hydrolase activity"/>
    <property type="evidence" value="ECO:0007669"/>
    <property type="project" value="UniProtKB-KW"/>
</dbReference>
<feature type="domain" description="CN hydrolase" evidence="2">
    <location>
        <begin position="21"/>
        <end position="262"/>
    </location>
</feature>
<dbReference type="EMBL" id="JBHUNE010000005">
    <property type="protein sequence ID" value="MFD2757938.1"/>
    <property type="molecule type" value="Genomic_DNA"/>
</dbReference>
<accession>A0ABW5UWY6</accession>
<protein>
    <submittedName>
        <fullName evidence="3">Carbon-nitrogen hydrolase family protein</fullName>
    </submittedName>
</protein>
<organism evidence="3 4">
    <name type="scientific">Gulosibacter faecalis</name>
    <dbReference type="NCBI Taxonomy" id="272240"/>
    <lineage>
        <taxon>Bacteria</taxon>
        <taxon>Bacillati</taxon>
        <taxon>Actinomycetota</taxon>
        <taxon>Actinomycetes</taxon>
        <taxon>Micrococcales</taxon>
        <taxon>Microbacteriaceae</taxon>
        <taxon>Gulosibacter</taxon>
    </lineage>
</organism>
<evidence type="ECO:0000313" key="3">
    <source>
        <dbReference type="EMBL" id="MFD2757938.1"/>
    </source>
</evidence>
<dbReference type="Proteomes" id="UP001597492">
    <property type="component" value="Unassembled WGS sequence"/>
</dbReference>
<dbReference type="Gene3D" id="3.60.110.10">
    <property type="entry name" value="Carbon-nitrogen hydrolase"/>
    <property type="match status" value="1"/>
</dbReference>
<dbReference type="PANTHER" id="PTHR43674">
    <property type="entry name" value="NITRILASE C965.09-RELATED"/>
    <property type="match status" value="1"/>
</dbReference>
<dbReference type="PROSITE" id="PS50263">
    <property type="entry name" value="CN_HYDROLASE"/>
    <property type="match status" value="1"/>
</dbReference>